<feature type="transmembrane region" description="Helical" evidence="5">
    <location>
        <begin position="255"/>
        <end position="279"/>
    </location>
</feature>
<sequence>MPPQHHDTHVASETTRLIPQNTNGLENDPFSFHRKRIILLIVSFCCFLTLFTASSFTPVIPQVADDLGTSGTVINFSVGLYLFTGGLGSLFWSRYAGYYGRRPIYFVSLFLYFIASVGVASCTTVTELMVSRALQGFGACAFQSVGAAVIADIFRLEERGRAMGTYGCLALIGPAVAPFVGGLVAETVSWRVMQAVQGLLGFIALAFVIACLPETMRLGTRGIDTSNAMDLKEKRAARLVFLNPLSPLWLMKSPILLITTIAAAAIVITEYVMLLPLAYIVGRRYDITDKAIIGALFLPYGIGSMIGMPVSGWLSDRSINKWRSLREGRWIPEDRLRATWLGSLYLVPISTMGLGLVCQFVDGTPGICLNMLFLLTHAIGMCLVVSPCSTYNVDVMQDRSAEAVAAKNAVRSIIVSAAIFGILPTIEAIGVLWTNVLASCLAWIAFGLIYVCIRYGPYLRAWSSVKHTDESSRT</sequence>
<keyword evidence="4 5" id="KW-0472">Membrane</keyword>
<reference evidence="7 8" key="1">
    <citation type="journal article" date="2016" name="Mol. Biol. Evol.">
        <title>Comparative Genomics of Early-Diverging Mushroom-Forming Fungi Provides Insights into the Origins of Lignocellulose Decay Capabilities.</title>
        <authorList>
            <person name="Nagy L.G."/>
            <person name="Riley R."/>
            <person name="Tritt A."/>
            <person name="Adam C."/>
            <person name="Daum C."/>
            <person name="Floudas D."/>
            <person name="Sun H."/>
            <person name="Yadav J.S."/>
            <person name="Pangilinan J."/>
            <person name="Larsson K.H."/>
            <person name="Matsuura K."/>
            <person name="Barry K."/>
            <person name="Labutti K."/>
            <person name="Kuo R."/>
            <person name="Ohm R.A."/>
            <person name="Bhattacharya S.S."/>
            <person name="Shirouzu T."/>
            <person name="Yoshinaga Y."/>
            <person name="Martin F.M."/>
            <person name="Grigoriev I.V."/>
            <person name="Hibbett D.S."/>
        </authorList>
    </citation>
    <scope>NUCLEOTIDE SEQUENCE [LARGE SCALE GENOMIC DNA]</scope>
    <source>
        <strain evidence="7 8">HHB10207 ss-3</strain>
    </source>
</reference>
<feature type="transmembrane region" description="Helical" evidence="5">
    <location>
        <begin position="72"/>
        <end position="92"/>
    </location>
</feature>
<accession>A0A166C9P9</accession>
<dbReference type="GO" id="GO:0022857">
    <property type="term" value="F:transmembrane transporter activity"/>
    <property type="evidence" value="ECO:0007669"/>
    <property type="project" value="InterPro"/>
</dbReference>
<evidence type="ECO:0000313" key="8">
    <source>
        <dbReference type="Proteomes" id="UP000076798"/>
    </source>
</evidence>
<feature type="transmembrane region" description="Helical" evidence="5">
    <location>
        <begin position="432"/>
        <end position="453"/>
    </location>
</feature>
<evidence type="ECO:0000256" key="1">
    <source>
        <dbReference type="ARBA" id="ARBA00004141"/>
    </source>
</evidence>
<evidence type="ECO:0000256" key="2">
    <source>
        <dbReference type="ARBA" id="ARBA00022692"/>
    </source>
</evidence>
<feature type="transmembrane region" description="Helical" evidence="5">
    <location>
        <begin position="409"/>
        <end position="426"/>
    </location>
</feature>
<protein>
    <submittedName>
        <fullName evidence="7">MFS general substrate transporter</fullName>
    </submittedName>
</protein>
<dbReference type="InterPro" id="IPR011701">
    <property type="entry name" value="MFS"/>
</dbReference>
<dbReference type="Gene3D" id="1.20.1250.20">
    <property type="entry name" value="MFS general substrate transporter like domains"/>
    <property type="match status" value="1"/>
</dbReference>
<feature type="transmembrane region" description="Helical" evidence="5">
    <location>
        <begin position="291"/>
        <end position="315"/>
    </location>
</feature>
<dbReference type="Proteomes" id="UP000076798">
    <property type="component" value="Unassembled WGS sequence"/>
</dbReference>
<feature type="transmembrane region" description="Helical" evidence="5">
    <location>
        <begin position="37"/>
        <end position="60"/>
    </location>
</feature>
<evidence type="ECO:0000256" key="4">
    <source>
        <dbReference type="ARBA" id="ARBA00023136"/>
    </source>
</evidence>
<comment type="subcellular location">
    <subcellularLocation>
        <location evidence="1">Membrane</location>
        <topology evidence="1">Multi-pass membrane protein</topology>
    </subcellularLocation>
</comment>
<organism evidence="7 8">
    <name type="scientific">Sistotremastrum suecicum HHB10207 ss-3</name>
    <dbReference type="NCBI Taxonomy" id="1314776"/>
    <lineage>
        <taxon>Eukaryota</taxon>
        <taxon>Fungi</taxon>
        <taxon>Dikarya</taxon>
        <taxon>Basidiomycota</taxon>
        <taxon>Agaricomycotina</taxon>
        <taxon>Agaricomycetes</taxon>
        <taxon>Sistotremastrales</taxon>
        <taxon>Sistotremastraceae</taxon>
        <taxon>Sistotremastrum</taxon>
    </lineage>
</organism>
<keyword evidence="3 5" id="KW-1133">Transmembrane helix</keyword>
<evidence type="ECO:0000256" key="5">
    <source>
        <dbReference type="SAM" id="Phobius"/>
    </source>
</evidence>
<dbReference type="InterPro" id="IPR036259">
    <property type="entry name" value="MFS_trans_sf"/>
</dbReference>
<dbReference type="PROSITE" id="PS50850">
    <property type="entry name" value="MFS"/>
    <property type="match status" value="1"/>
</dbReference>
<name>A0A166C9P9_9AGAM</name>
<proteinExistence type="predicted"/>
<dbReference type="OrthoDB" id="3066029at2759"/>
<feature type="transmembrane region" description="Helical" evidence="5">
    <location>
        <begin position="336"/>
        <end position="357"/>
    </location>
</feature>
<dbReference type="GO" id="GO:0005886">
    <property type="term" value="C:plasma membrane"/>
    <property type="evidence" value="ECO:0007669"/>
    <property type="project" value="TreeGrafter"/>
</dbReference>
<evidence type="ECO:0000259" key="6">
    <source>
        <dbReference type="PROSITE" id="PS50850"/>
    </source>
</evidence>
<dbReference type="SUPFAM" id="SSF103473">
    <property type="entry name" value="MFS general substrate transporter"/>
    <property type="match status" value="1"/>
</dbReference>
<dbReference type="PRINTS" id="PR01036">
    <property type="entry name" value="TCRTETB"/>
</dbReference>
<feature type="transmembrane region" description="Helical" evidence="5">
    <location>
        <begin position="166"/>
        <end position="185"/>
    </location>
</feature>
<dbReference type="Pfam" id="PF07690">
    <property type="entry name" value="MFS_1"/>
    <property type="match status" value="1"/>
</dbReference>
<keyword evidence="2 5" id="KW-0812">Transmembrane</keyword>
<dbReference type="STRING" id="1314776.A0A166C9P9"/>
<dbReference type="PANTHER" id="PTHR23502">
    <property type="entry name" value="MAJOR FACILITATOR SUPERFAMILY"/>
    <property type="match status" value="1"/>
</dbReference>
<feature type="transmembrane region" description="Helical" evidence="5">
    <location>
        <begin position="369"/>
        <end position="388"/>
    </location>
</feature>
<evidence type="ECO:0000256" key="3">
    <source>
        <dbReference type="ARBA" id="ARBA00022989"/>
    </source>
</evidence>
<feature type="domain" description="Major facilitator superfamily (MFS) profile" evidence="6">
    <location>
        <begin position="38"/>
        <end position="474"/>
    </location>
</feature>
<feature type="transmembrane region" description="Helical" evidence="5">
    <location>
        <begin position="132"/>
        <end position="154"/>
    </location>
</feature>
<dbReference type="AlphaFoldDB" id="A0A166C9P9"/>
<dbReference type="InterPro" id="IPR020846">
    <property type="entry name" value="MFS_dom"/>
</dbReference>
<feature type="transmembrane region" description="Helical" evidence="5">
    <location>
        <begin position="191"/>
        <end position="212"/>
    </location>
</feature>
<dbReference type="PANTHER" id="PTHR23502:SF64">
    <property type="entry name" value="TRANSPORTER, PUTATIVE (AFU_ORTHOLOGUE AFUA_3G11760)-RELATED"/>
    <property type="match status" value="1"/>
</dbReference>
<dbReference type="EMBL" id="KV428088">
    <property type="protein sequence ID" value="KZT37230.1"/>
    <property type="molecule type" value="Genomic_DNA"/>
</dbReference>
<gene>
    <name evidence="7" type="ORF">SISSUDRAFT_1129796</name>
</gene>
<keyword evidence="8" id="KW-1185">Reference proteome</keyword>
<feature type="transmembrane region" description="Helical" evidence="5">
    <location>
        <begin position="104"/>
        <end position="126"/>
    </location>
</feature>
<evidence type="ECO:0000313" key="7">
    <source>
        <dbReference type="EMBL" id="KZT37230.1"/>
    </source>
</evidence>